<evidence type="ECO:0000313" key="2">
    <source>
        <dbReference type="EMBL" id="CAF2754654.1"/>
    </source>
</evidence>
<gene>
    <name evidence="2" type="ORF">LSAA_446</name>
</gene>
<dbReference type="EMBL" id="HG994580">
    <property type="protein sequence ID" value="CAF2754654.1"/>
    <property type="molecule type" value="Genomic_DNA"/>
</dbReference>
<sequence length="188" mass="21761">MSVLAKKDSVNRLKMSKDIKSMTLYSTKRGIANLWKSSMRSQSLERCRNVIPKLPEGHWEATNHGDSKVRNDNMKNAVSSEEGKEKEETGDSTKEEVTVVEHVQADESTTKLNKIDQCLEEERNGEYAIIVKTRRPLREDWKRVLRKRSDLPRKMCPNIKSGKNPKREFESSEEEQKKRNRVLSSSEP</sequence>
<protein>
    <submittedName>
        <fullName evidence="2">(salmon louse) hypothetical protein</fullName>
    </submittedName>
</protein>
<keyword evidence="3" id="KW-1185">Reference proteome</keyword>
<evidence type="ECO:0000256" key="1">
    <source>
        <dbReference type="SAM" id="MobiDB-lite"/>
    </source>
</evidence>
<dbReference type="AlphaFoldDB" id="A0A7R8GZK0"/>
<accession>A0A7R8GZK0</accession>
<proteinExistence type="predicted"/>
<name>A0A7R8GZK0_LEPSM</name>
<feature type="compositionally biased region" description="Basic and acidic residues" evidence="1">
    <location>
        <begin position="81"/>
        <end position="96"/>
    </location>
</feature>
<evidence type="ECO:0000313" key="3">
    <source>
        <dbReference type="Proteomes" id="UP000675881"/>
    </source>
</evidence>
<reference evidence="2" key="1">
    <citation type="submission" date="2021-02" db="EMBL/GenBank/DDBJ databases">
        <authorList>
            <person name="Bekaert M."/>
        </authorList>
    </citation>
    <scope>NUCLEOTIDE SEQUENCE</scope>
    <source>
        <strain evidence="2">IoA-00</strain>
    </source>
</reference>
<feature type="region of interest" description="Disordered" evidence="1">
    <location>
        <begin position="146"/>
        <end position="188"/>
    </location>
</feature>
<feature type="compositionally biased region" description="Basic and acidic residues" evidence="1">
    <location>
        <begin position="56"/>
        <end position="73"/>
    </location>
</feature>
<dbReference type="Proteomes" id="UP000675881">
    <property type="component" value="Chromosome 1"/>
</dbReference>
<feature type="region of interest" description="Disordered" evidence="1">
    <location>
        <begin position="56"/>
        <end position="96"/>
    </location>
</feature>
<organism evidence="2 3">
    <name type="scientific">Lepeophtheirus salmonis</name>
    <name type="common">Salmon louse</name>
    <name type="synonym">Caligus salmonis</name>
    <dbReference type="NCBI Taxonomy" id="72036"/>
    <lineage>
        <taxon>Eukaryota</taxon>
        <taxon>Metazoa</taxon>
        <taxon>Ecdysozoa</taxon>
        <taxon>Arthropoda</taxon>
        <taxon>Crustacea</taxon>
        <taxon>Multicrustacea</taxon>
        <taxon>Hexanauplia</taxon>
        <taxon>Copepoda</taxon>
        <taxon>Siphonostomatoida</taxon>
        <taxon>Caligidae</taxon>
        <taxon>Lepeophtheirus</taxon>
    </lineage>
</organism>
<feature type="compositionally biased region" description="Basic and acidic residues" evidence="1">
    <location>
        <begin position="165"/>
        <end position="177"/>
    </location>
</feature>